<sequence length="78" mass="8578">MSDVAVMAAIIEQKAVGKDIMERVYRATTKSANSAAQALYDAGFRMVAQSVDQSQNERLQAIESRLDRIEGWTGTTLI</sequence>
<organism evidence="1 2">
    <name type="scientific">Mycobacterium phage Aziz</name>
    <dbReference type="NCBI Taxonomy" id="2762281"/>
    <lineage>
        <taxon>Viruses</taxon>
        <taxon>Duplodnaviria</taxon>
        <taxon>Heunggongvirae</taxon>
        <taxon>Uroviricota</taxon>
        <taxon>Caudoviricetes</taxon>
        <taxon>Vilmaviridae</taxon>
        <taxon>Mclasvirinae</taxon>
        <taxon>Reyvirus</taxon>
        <taxon>Reyvirus aziz</taxon>
    </lineage>
</organism>
<keyword evidence="2" id="KW-1185">Reference proteome</keyword>
<dbReference type="KEGG" id="vg:63210317"/>
<dbReference type="RefSeq" id="YP_010013702.1">
    <property type="nucleotide sequence ID" value="NC_053513.1"/>
</dbReference>
<dbReference type="Proteomes" id="UP000515890">
    <property type="component" value="Segment"/>
</dbReference>
<reference evidence="2" key="2">
    <citation type="journal article" date="2021" name="Microbiol. Resour. Announc.">
        <title>Genome Sequences of Subcluster M2 Mycobacteriophages Estes and Aziz.</title>
        <authorList>
            <person name="Fitzgerald S.K."/>
            <person name="Johnson E.H."/>
            <person name="Storz S.H.R."/>
            <person name="Ballard C."/>
            <person name="Battaglia S."/>
            <person name="Boice M."/>
            <person name="Bramwell-Butcher J."/>
            <person name="Dedinsky M."/>
            <person name="DeKlotz J."/>
            <person name="Diaz I."/>
            <person name="Engley A."/>
            <person name="Ernst L."/>
            <person name="Gonzales E."/>
            <person name="Groscost A."/>
            <person name="Grosser P."/>
            <person name="Haider A."/>
            <person name="Harrison M."/>
            <person name="Husler K."/>
            <person name="Lau J."/>
            <person name="Monlux M."/>
            <person name="Paratore J."/>
            <person name="Ruesch T."/>
            <person name="Schlesinger M."/>
            <person name="Scholes A."/>
            <person name="Poxleitner M.K."/>
            <person name="Anders K.R."/>
        </authorList>
    </citation>
    <scope>NUCLEOTIDE SEQUENCE [LARGE SCALE GENOMIC DNA]</scope>
</reference>
<dbReference type="EMBL" id="MT658802">
    <property type="protein sequence ID" value="QNJ56757.1"/>
    <property type="molecule type" value="Genomic_DNA"/>
</dbReference>
<evidence type="ECO:0000313" key="2">
    <source>
        <dbReference type="Proteomes" id="UP000515890"/>
    </source>
</evidence>
<gene>
    <name evidence="1" type="primary">97</name>
    <name evidence="1" type="ORF">SEA_AZIZ_97</name>
</gene>
<name>A0A7G8LHN5_9CAUD</name>
<protein>
    <submittedName>
        <fullName evidence="1">Uncharacterized protein</fullName>
    </submittedName>
</protein>
<evidence type="ECO:0000313" key="1">
    <source>
        <dbReference type="EMBL" id="QNJ56757.1"/>
    </source>
</evidence>
<reference evidence="1 2" key="1">
    <citation type="submission" date="2020-06" db="EMBL/GenBank/DDBJ databases">
        <authorList>
            <person name="Ruesch T."/>
            <person name="Stepniewski C."/>
            <person name="Ballard C."/>
            <person name="Battaglia S."/>
            <person name="Diaz I."/>
            <person name="Engley A."/>
            <person name="Erickson A."/>
            <person name="Ernst L."/>
            <person name="Gonzales E."/>
            <person name="Haider A."/>
            <person name="Harrison M."/>
            <person name="Moore J."/>
            <person name="Paratore J."/>
            <person name="Rafanan A."/>
            <person name="Storz S."/>
            <person name="Poxleitner M.K."/>
            <person name="Anders K.R."/>
            <person name="Garlena R.A."/>
            <person name="Russell D.A."/>
            <person name="Pope W.H."/>
            <person name="Jacobs-Sera D."/>
            <person name="Hatfull G.F."/>
        </authorList>
    </citation>
    <scope>NUCLEOTIDE SEQUENCE [LARGE SCALE GENOMIC DNA]</scope>
</reference>
<dbReference type="GeneID" id="63210317"/>
<proteinExistence type="predicted"/>
<accession>A0A7G8LHN5</accession>